<proteinExistence type="predicted"/>
<feature type="compositionally biased region" description="Polar residues" evidence="1">
    <location>
        <begin position="42"/>
        <end position="59"/>
    </location>
</feature>
<gene>
    <name evidence="2" type="ORF">BO71DRAFT_315120</name>
</gene>
<feature type="compositionally biased region" description="Basic and acidic residues" evidence="1">
    <location>
        <begin position="715"/>
        <end position="745"/>
    </location>
</feature>
<evidence type="ECO:0000313" key="3">
    <source>
        <dbReference type="Proteomes" id="UP000247810"/>
    </source>
</evidence>
<feature type="region of interest" description="Disordered" evidence="1">
    <location>
        <begin position="1"/>
        <end position="785"/>
    </location>
</feature>
<dbReference type="AlphaFoldDB" id="A0A319E5Z6"/>
<feature type="compositionally biased region" description="Low complexity" evidence="1">
    <location>
        <begin position="343"/>
        <end position="352"/>
    </location>
</feature>
<feature type="compositionally biased region" description="Basic and acidic residues" evidence="1">
    <location>
        <begin position="600"/>
        <end position="679"/>
    </location>
</feature>
<evidence type="ECO:0000256" key="1">
    <source>
        <dbReference type="SAM" id="MobiDB-lite"/>
    </source>
</evidence>
<name>A0A319E5Z6_9EURO</name>
<keyword evidence="3" id="KW-1185">Reference proteome</keyword>
<sequence>MADVAMADRTAQKPAEPADSATPRRNSIAPEPQATEAQPATSRGQTSSEKDTASISGTHTEGDLPSRPQPPASPAGSHTTSKLSDTGRPANIPKRPEIERGPPGVPNMRSQVSALPRHQHHREDRLPPRPTDPLEDRRDRLAEYPRGGRFGGDHDFNRSFDQSLGDGRNSYGRLDREYPSRPHMDEPFRGLPHRDGRPPRDSDWPGRSGRLRLDARDGPPGARTGPPTHPDRAGMIEDHPERPVETYRRGDSGRQERDDRRGLPPRALSPVRAEPLGRPERFADDRRPANFSQAHPRNEDMPTGPRERFARPPPDGPDARDPAPGIDMNHGRLRQPEPIAEVPLGPRGRTLPGRGGRIVSGLPPPGPASPASGPMAATGSQPPTGPGRQGLRNGPDSPGAGPSSPSGEKLDTSGMHPDRLKVLQGDNTYNASPRTHPPTSPASIVPPTGPRSGVGPPAGPSSMPRGPPSGPGNFGGERGRGDKRFAGINNMLQQSGGPLDRGPGPTIRGRGANRQSAAMNAPSPQATRPQTPVGLDEGARTGPPSQGRPDLLANRPSVASYGEEDGPPRNRLGGGRELLEDTSTENRRAQRFSSGATFPPDRERERERERRGGDDDGSRSSGRREDLRDRARDYERERSRRSDVGASASREERYESREVSRRGPGAREDNRRRRDRDDGSDLAVSQENEGRLRPPSSLGGTAPTGPPAPVLPGSEDERRWGGGRDMRDRDRTRDRPRDRDYHRDGGGGGPHRKRNRPGDEQGPVDGGGRGGMRMGSENKRPRRGA</sequence>
<feature type="compositionally biased region" description="Basic and acidic residues" evidence="1">
    <location>
        <begin position="296"/>
        <end position="310"/>
    </location>
</feature>
<dbReference type="VEuPathDB" id="FungiDB:BO71DRAFT_315120"/>
<feature type="compositionally biased region" description="Basic and acidic residues" evidence="1">
    <location>
        <begin position="408"/>
        <end position="421"/>
    </location>
</feature>
<accession>A0A319E5Z6</accession>
<dbReference type="EMBL" id="KZ825806">
    <property type="protein sequence ID" value="PYH99013.1"/>
    <property type="molecule type" value="Genomic_DNA"/>
</dbReference>
<feature type="compositionally biased region" description="Low complexity" evidence="1">
    <location>
        <begin position="369"/>
        <end position="380"/>
    </location>
</feature>
<organism evidence="2 3">
    <name type="scientific">Aspergillus ellipticus CBS 707.79</name>
    <dbReference type="NCBI Taxonomy" id="1448320"/>
    <lineage>
        <taxon>Eukaryota</taxon>
        <taxon>Fungi</taxon>
        <taxon>Dikarya</taxon>
        <taxon>Ascomycota</taxon>
        <taxon>Pezizomycotina</taxon>
        <taxon>Eurotiomycetes</taxon>
        <taxon>Eurotiomycetidae</taxon>
        <taxon>Eurotiales</taxon>
        <taxon>Aspergillaceae</taxon>
        <taxon>Aspergillus</taxon>
        <taxon>Aspergillus subgen. Circumdati</taxon>
    </lineage>
</organism>
<evidence type="ECO:0000313" key="2">
    <source>
        <dbReference type="EMBL" id="PYH99013.1"/>
    </source>
</evidence>
<dbReference type="Proteomes" id="UP000247810">
    <property type="component" value="Unassembled WGS sequence"/>
</dbReference>
<feature type="compositionally biased region" description="Basic and acidic residues" evidence="1">
    <location>
        <begin position="229"/>
        <end position="262"/>
    </location>
</feature>
<reference evidence="2 3" key="1">
    <citation type="submission" date="2018-02" db="EMBL/GenBank/DDBJ databases">
        <title>The genomes of Aspergillus section Nigri reveals drivers in fungal speciation.</title>
        <authorList>
            <consortium name="DOE Joint Genome Institute"/>
            <person name="Vesth T.C."/>
            <person name="Nybo J."/>
            <person name="Theobald S."/>
            <person name="Brandl J."/>
            <person name="Frisvad J.C."/>
            <person name="Nielsen K.F."/>
            <person name="Lyhne E.K."/>
            <person name="Kogle M.E."/>
            <person name="Kuo A."/>
            <person name="Riley R."/>
            <person name="Clum A."/>
            <person name="Nolan M."/>
            <person name="Lipzen A."/>
            <person name="Salamov A."/>
            <person name="Henrissat B."/>
            <person name="Wiebenga A."/>
            <person name="De vries R.P."/>
            <person name="Grigoriev I.V."/>
            <person name="Mortensen U.H."/>
            <person name="Andersen M.R."/>
            <person name="Baker S.E."/>
        </authorList>
    </citation>
    <scope>NUCLEOTIDE SEQUENCE [LARGE SCALE GENOMIC DNA]</scope>
    <source>
        <strain evidence="2 3">CBS 707.79</strain>
    </source>
</reference>
<feature type="compositionally biased region" description="Basic and acidic residues" evidence="1">
    <location>
        <begin position="173"/>
        <end position="204"/>
    </location>
</feature>
<feature type="compositionally biased region" description="Low complexity" evidence="1">
    <location>
        <begin position="29"/>
        <end position="41"/>
    </location>
</feature>
<feature type="compositionally biased region" description="Basic and acidic residues" evidence="1">
    <location>
        <begin position="121"/>
        <end position="143"/>
    </location>
</feature>
<feature type="compositionally biased region" description="Low complexity" evidence="1">
    <location>
        <begin position="394"/>
        <end position="407"/>
    </location>
</feature>
<feature type="compositionally biased region" description="Gly residues" evidence="1">
    <location>
        <begin position="764"/>
        <end position="773"/>
    </location>
</feature>
<feature type="compositionally biased region" description="Low complexity" evidence="1">
    <location>
        <begin position="694"/>
        <end position="703"/>
    </location>
</feature>
<protein>
    <submittedName>
        <fullName evidence="2">Uncharacterized protein</fullName>
    </submittedName>
</protein>
<feature type="compositionally biased region" description="Basic and acidic residues" evidence="1">
    <location>
        <begin position="275"/>
        <end position="288"/>
    </location>
</feature>
<dbReference type="STRING" id="1448320.A0A319E5Z6"/>
<feature type="compositionally biased region" description="Polar residues" evidence="1">
    <location>
        <begin position="513"/>
        <end position="530"/>
    </location>
</feature>
<dbReference type="OrthoDB" id="10512839at2759"/>